<dbReference type="PANTHER" id="PTHR43591">
    <property type="entry name" value="METHYLTRANSFERASE"/>
    <property type="match status" value="1"/>
</dbReference>
<comment type="caution">
    <text evidence="5">Lacks conserved residue(s) required for the propagation of feature annotation.</text>
</comment>
<reference evidence="6 7" key="1">
    <citation type="submission" date="2015-09" db="EMBL/GenBank/DDBJ databases">
        <title>Sorangium comparison.</title>
        <authorList>
            <person name="Zaburannyi N."/>
            <person name="Bunk B."/>
            <person name="Overmann J."/>
            <person name="Mueller R."/>
        </authorList>
    </citation>
    <scope>NUCLEOTIDE SEQUENCE [LARGE SCALE GENOMIC DNA]</scope>
    <source>
        <strain evidence="6 7">So ce26</strain>
    </source>
</reference>
<proteinExistence type="inferred from homology"/>
<dbReference type="Gene3D" id="3.40.50.150">
    <property type="entry name" value="Vaccinia Virus protein VP39"/>
    <property type="match status" value="1"/>
</dbReference>
<evidence type="ECO:0000256" key="2">
    <source>
        <dbReference type="ARBA" id="ARBA00022603"/>
    </source>
</evidence>
<dbReference type="HAMAP" id="MF_01813">
    <property type="entry name" value="MenG_UbiE_methyltr"/>
    <property type="match status" value="1"/>
</dbReference>
<dbReference type="PROSITE" id="PS01184">
    <property type="entry name" value="UBIE_2"/>
    <property type="match status" value="1"/>
</dbReference>
<evidence type="ECO:0000256" key="5">
    <source>
        <dbReference type="HAMAP-Rule" id="MF_01813"/>
    </source>
</evidence>
<dbReference type="GO" id="GO:0009234">
    <property type="term" value="P:menaquinone biosynthetic process"/>
    <property type="evidence" value="ECO:0007669"/>
    <property type="project" value="UniProtKB-UniRule"/>
</dbReference>
<evidence type="ECO:0000256" key="3">
    <source>
        <dbReference type="ARBA" id="ARBA00022679"/>
    </source>
</evidence>
<comment type="function">
    <text evidence="5">Methyltransferase required for the conversion of demethylmenaquinol (DMKH2) to menaquinol (MKH2).</text>
</comment>
<dbReference type="EMBL" id="CP012673">
    <property type="protein sequence ID" value="AUX42029.1"/>
    <property type="molecule type" value="Genomic_DNA"/>
</dbReference>
<dbReference type="PROSITE" id="PS51608">
    <property type="entry name" value="SAM_MT_UBIE"/>
    <property type="match status" value="1"/>
</dbReference>
<organism evidence="6 7">
    <name type="scientific">Sorangium cellulosum</name>
    <name type="common">Polyangium cellulosum</name>
    <dbReference type="NCBI Taxonomy" id="56"/>
    <lineage>
        <taxon>Bacteria</taxon>
        <taxon>Pseudomonadati</taxon>
        <taxon>Myxococcota</taxon>
        <taxon>Polyangia</taxon>
        <taxon>Polyangiales</taxon>
        <taxon>Polyangiaceae</taxon>
        <taxon>Sorangium</taxon>
    </lineage>
</organism>
<dbReference type="AlphaFoldDB" id="A0A2L0ERW0"/>
<dbReference type="InterPro" id="IPR004033">
    <property type="entry name" value="UbiE/COQ5_MeTrFase"/>
</dbReference>
<protein>
    <recommendedName>
        <fullName evidence="5">Demethylmenaquinone methyltransferase</fullName>
        <ecNumber evidence="5">2.1.1.163</ecNumber>
    </recommendedName>
</protein>
<dbReference type="GO" id="GO:0043770">
    <property type="term" value="F:demethylmenaquinone methyltransferase activity"/>
    <property type="evidence" value="ECO:0007669"/>
    <property type="project" value="UniProtKB-UniRule"/>
</dbReference>
<dbReference type="InterPro" id="IPR029063">
    <property type="entry name" value="SAM-dependent_MTases_sf"/>
</dbReference>
<evidence type="ECO:0000256" key="4">
    <source>
        <dbReference type="ARBA" id="ARBA00022691"/>
    </source>
</evidence>
<keyword evidence="4 5" id="KW-0949">S-adenosyl-L-methionine</keyword>
<dbReference type="OrthoDB" id="9808140at2"/>
<dbReference type="UniPathway" id="UPA00232"/>
<gene>
    <name evidence="6" type="primary">ubiE</name>
    <name evidence="5" type="synonym">menG</name>
    <name evidence="6" type="ORF">SOCE26_034540</name>
</gene>
<feature type="binding site" evidence="5">
    <location>
        <begin position="115"/>
        <end position="116"/>
    </location>
    <ligand>
        <name>S-adenosyl-L-methionine</name>
        <dbReference type="ChEBI" id="CHEBI:59789"/>
    </ligand>
</feature>
<dbReference type="Pfam" id="PF01209">
    <property type="entry name" value="Ubie_methyltran"/>
    <property type="match status" value="1"/>
</dbReference>
<dbReference type="GO" id="GO:0006744">
    <property type="term" value="P:ubiquinone biosynthetic process"/>
    <property type="evidence" value="ECO:0007669"/>
    <property type="project" value="UniProtKB-UniPathway"/>
</dbReference>
<dbReference type="NCBIfam" id="NF001244">
    <property type="entry name" value="PRK00216.1-5"/>
    <property type="match status" value="1"/>
</dbReference>
<dbReference type="GO" id="GO:0032259">
    <property type="term" value="P:methylation"/>
    <property type="evidence" value="ECO:0007669"/>
    <property type="project" value="UniProtKB-KW"/>
</dbReference>
<dbReference type="NCBIfam" id="TIGR01934">
    <property type="entry name" value="MenG_MenH_UbiE"/>
    <property type="match status" value="1"/>
</dbReference>
<evidence type="ECO:0000313" key="6">
    <source>
        <dbReference type="EMBL" id="AUX42029.1"/>
    </source>
</evidence>
<keyword evidence="1 5" id="KW-0474">Menaquinone biosynthesis</keyword>
<dbReference type="CDD" id="cd02440">
    <property type="entry name" value="AdoMet_MTases"/>
    <property type="match status" value="1"/>
</dbReference>
<evidence type="ECO:0000313" key="7">
    <source>
        <dbReference type="Proteomes" id="UP000238348"/>
    </source>
</evidence>
<comment type="pathway">
    <text evidence="5">Quinol/quinone metabolism; menaquinone biosynthesis; menaquinol from 1,4-dihydroxy-2-naphthoate: step 2/2.</text>
</comment>
<dbReference type="Proteomes" id="UP000238348">
    <property type="component" value="Chromosome"/>
</dbReference>
<dbReference type="PROSITE" id="PS01183">
    <property type="entry name" value="UBIE_1"/>
    <property type="match status" value="1"/>
</dbReference>
<dbReference type="SUPFAM" id="SSF53335">
    <property type="entry name" value="S-adenosyl-L-methionine-dependent methyltransferases"/>
    <property type="match status" value="1"/>
</dbReference>
<accession>A0A2L0ERW0</accession>
<dbReference type="EC" id="2.1.1.163" evidence="5"/>
<dbReference type="InterPro" id="IPR023576">
    <property type="entry name" value="UbiE/COQ5_MeTrFase_CS"/>
</dbReference>
<keyword evidence="2 5" id="KW-0489">Methyltransferase</keyword>
<keyword evidence="6" id="KW-0830">Ubiquinone</keyword>
<comment type="catalytic activity">
    <reaction evidence="5">
        <text>a 2-demethylmenaquinol + S-adenosyl-L-methionine = a menaquinol + S-adenosyl-L-homocysteine + H(+)</text>
        <dbReference type="Rhea" id="RHEA:42640"/>
        <dbReference type="Rhea" id="RHEA-COMP:9539"/>
        <dbReference type="Rhea" id="RHEA-COMP:9563"/>
        <dbReference type="ChEBI" id="CHEBI:15378"/>
        <dbReference type="ChEBI" id="CHEBI:18151"/>
        <dbReference type="ChEBI" id="CHEBI:55437"/>
        <dbReference type="ChEBI" id="CHEBI:57856"/>
        <dbReference type="ChEBI" id="CHEBI:59789"/>
        <dbReference type="EC" id="2.1.1.163"/>
    </reaction>
</comment>
<dbReference type="UniPathway" id="UPA00079">
    <property type="reaction ID" value="UER00169"/>
</dbReference>
<name>A0A2L0ERW0_SORCE</name>
<dbReference type="PANTHER" id="PTHR43591:SF24">
    <property type="entry name" value="2-METHOXY-6-POLYPRENYL-1,4-BENZOQUINOL METHYLASE, MITOCHONDRIAL"/>
    <property type="match status" value="1"/>
</dbReference>
<evidence type="ECO:0000256" key="1">
    <source>
        <dbReference type="ARBA" id="ARBA00022428"/>
    </source>
</evidence>
<feature type="binding site" evidence="5">
    <location>
        <position position="68"/>
    </location>
    <ligand>
        <name>S-adenosyl-L-methionine</name>
        <dbReference type="ChEBI" id="CHEBI:59789"/>
    </ligand>
</feature>
<keyword evidence="3 5" id="KW-0808">Transferase</keyword>
<dbReference type="RefSeq" id="WP_104980906.1">
    <property type="nucleotide sequence ID" value="NZ_CP012673.1"/>
</dbReference>
<comment type="similarity">
    <text evidence="5">Belongs to the class I-like SAM-binding methyltransferase superfamily. MenG/UbiE family.</text>
</comment>
<feature type="binding site" evidence="5">
    <location>
        <position position="87"/>
    </location>
    <ligand>
        <name>S-adenosyl-L-methionine</name>
        <dbReference type="ChEBI" id="CHEBI:59789"/>
    </ligand>
</feature>
<sequence>MNRPEQHEAPGAAGRRAGSGEMFDGIAERYDLLNRIISLGLDQGWRRRAVRSLELAPGATVLDLATGTADLAIEIAKAHDVKVIGVDPSQGMLAVGRRKVEAAGLAGRIELEVGDAEALGRGDASVDAISMAFGIRNVPDRSRALREMARVTRPGGRIAILELSEPRGGIMSKLARFHIHTVVPYVGGAISGRDEYRYLQDSIARFPPPDEFADLMRGAGLRVLRVEPLTMGAVCLFVATPEGG</sequence>